<dbReference type="InterPro" id="IPR036055">
    <property type="entry name" value="LDL_receptor-like_sf"/>
</dbReference>
<dbReference type="PROSITE" id="PS50068">
    <property type="entry name" value="LDLRA_2"/>
    <property type="match status" value="1"/>
</dbReference>
<dbReference type="RefSeq" id="XP_018006601.1">
    <property type="nucleotide sequence ID" value="XM_018151112.2"/>
</dbReference>
<dbReference type="Proteomes" id="UP000694843">
    <property type="component" value="Unplaced"/>
</dbReference>
<dbReference type="Pfam" id="PF00057">
    <property type="entry name" value="Ldl_recept_a"/>
    <property type="match status" value="1"/>
</dbReference>
<dbReference type="OrthoDB" id="6514358at2759"/>
<evidence type="ECO:0000313" key="5">
    <source>
        <dbReference type="RefSeq" id="XP_018006601.1"/>
    </source>
</evidence>
<dbReference type="SUPFAM" id="SSF49854">
    <property type="entry name" value="Spermadhesin, CUB domain"/>
    <property type="match status" value="1"/>
</dbReference>
<dbReference type="SUPFAM" id="SSF57424">
    <property type="entry name" value="LDL receptor-like module"/>
    <property type="match status" value="1"/>
</dbReference>
<dbReference type="RefSeq" id="XP_047740908.1">
    <property type="nucleotide sequence ID" value="XM_047884952.1"/>
</dbReference>
<evidence type="ECO:0000256" key="2">
    <source>
        <dbReference type="PROSITE-ProRule" id="PRU00124"/>
    </source>
</evidence>
<sequence>MGGDSGGGTHRGRRQGSRFGQVPTSWRHVTVENDTHKNLCGTLGSGKQIFSYYSGLLGALQWCLCGTLVLLCATLVSGTTDTASVNQIFPISELCRGSRHQTRVIVGSLITSNAERELDCEVTFQTDTILQKFMLRFEKIELDCNDHLWIYDSAYSTGTPLKDLSCRDTLQNVATIYTHSNHVTLKYKTDEWGPLSNGFRLIITAFKHKKDACRDFRCETTEFCVSRSLTCDSVNHCGDASDESNSYASCPSPPLGELLSLSEGAITARVNPSFRQVLRWGSCYRCPRARYGL</sequence>
<dbReference type="SMART" id="SM00192">
    <property type="entry name" value="LDLa"/>
    <property type="match status" value="1"/>
</dbReference>
<keyword evidence="1" id="KW-1015">Disulfide bond</keyword>
<dbReference type="AlphaFoldDB" id="A0A8B7MYI7"/>
<gene>
    <name evidence="5 6" type="primary">LOC108664516</name>
</gene>
<dbReference type="InterPro" id="IPR042333">
    <property type="entry name" value="LRAD2/Mig-13-like"/>
</dbReference>
<dbReference type="PANTHER" id="PTHR24652:SF69">
    <property type="entry name" value="CUB DOMAIN-CONTAINING PROTEIN"/>
    <property type="match status" value="1"/>
</dbReference>
<dbReference type="InterPro" id="IPR035914">
    <property type="entry name" value="Sperma_CUB_dom_sf"/>
</dbReference>
<dbReference type="CDD" id="cd00112">
    <property type="entry name" value="LDLa"/>
    <property type="match status" value="1"/>
</dbReference>
<dbReference type="CTD" id="39325"/>
<accession>A0A8B7MYI7</accession>
<dbReference type="Gene3D" id="4.10.400.10">
    <property type="entry name" value="Low-density Lipoprotein Receptor"/>
    <property type="match status" value="1"/>
</dbReference>
<comment type="caution">
    <text evidence="2">Lacks conserved residue(s) required for the propagation of feature annotation.</text>
</comment>
<organism evidence="4 5">
    <name type="scientific">Hyalella azteca</name>
    <name type="common">Amphipod</name>
    <dbReference type="NCBI Taxonomy" id="294128"/>
    <lineage>
        <taxon>Eukaryota</taxon>
        <taxon>Metazoa</taxon>
        <taxon>Ecdysozoa</taxon>
        <taxon>Arthropoda</taxon>
        <taxon>Crustacea</taxon>
        <taxon>Multicrustacea</taxon>
        <taxon>Malacostraca</taxon>
        <taxon>Eumalacostraca</taxon>
        <taxon>Peracarida</taxon>
        <taxon>Amphipoda</taxon>
        <taxon>Senticaudata</taxon>
        <taxon>Talitrida</taxon>
        <taxon>Talitroidea</taxon>
        <taxon>Hyalellidae</taxon>
        <taxon>Hyalella</taxon>
    </lineage>
</organism>
<proteinExistence type="predicted"/>
<evidence type="ECO:0000313" key="6">
    <source>
        <dbReference type="RefSeq" id="XP_047740908.1"/>
    </source>
</evidence>
<feature type="region of interest" description="Disordered" evidence="3">
    <location>
        <begin position="1"/>
        <end position="20"/>
    </location>
</feature>
<dbReference type="KEGG" id="hazt:108664516"/>
<dbReference type="Gene3D" id="2.60.120.290">
    <property type="entry name" value="Spermadhesin, CUB domain"/>
    <property type="match status" value="1"/>
</dbReference>
<evidence type="ECO:0000313" key="4">
    <source>
        <dbReference type="Proteomes" id="UP000694843"/>
    </source>
</evidence>
<dbReference type="PANTHER" id="PTHR24652">
    <property type="entry name" value="LOW-DENSITY LIPOPROTEIN RECEPTOR CLASS A DOMAIN-CONTAINING PROTEIN 2"/>
    <property type="match status" value="1"/>
</dbReference>
<reference evidence="5 6" key="1">
    <citation type="submission" date="2025-04" db="UniProtKB">
        <authorList>
            <consortium name="RefSeq"/>
        </authorList>
    </citation>
    <scope>IDENTIFICATION</scope>
    <source>
        <tissue evidence="5 6">Whole organism</tissue>
    </source>
</reference>
<dbReference type="InterPro" id="IPR002172">
    <property type="entry name" value="LDrepeatLR_classA_rpt"/>
</dbReference>
<evidence type="ECO:0000256" key="3">
    <source>
        <dbReference type="SAM" id="MobiDB-lite"/>
    </source>
</evidence>
<name>A0A8B7MYI7_HYAAZ</name>
<evidence type="ECO:0000256" key="1">
    <source>
        <dbReference type="ARBA" id="ARBA00023157"/>
    </source>
</evidence>
<keyword evidence="4" id="KW-1185">Reference proteome</keyword>
<dbReference type="GeneID" id="108664516"/>
<protein>
    <submittedName>
        <fullName evidence="5 6">Uncharacterized protein LOC108664516 isoform X1</fullName>
    </submittedName>
</protein>